<dbReference type="SUPFAM" id="SSF55073">
    <property type="entry name" value="Nucleotide cyclase"/>
    <property type="match status" value="1"/>
</dbReference>
<dbReference type="VEuPathDB" id="AmoebaDB:FDP41_002919"/>
<evidence type="ECO:0000256" key="6">
    <source>
        <dbReference type="ARBA" id="ARBA00023239"/>
    </source>
</evidence>
<dbReference type="GO" id="GO:0035556">
    <property type="term" value="P:intracellular signal transduction"/>
    <property type="evidence" value="ECO:0007669"/>
    <property type="project" value="InterPro"/>
</dbReference>
<sequence>MRRKSEELLLNILPLPVAIRLKQGETSICEKFNDVTVFFSDMVGFTVMSSIMSPNELIVLLNDIVHNFDHLTEKYYIDKIKTIGDAYFCVAGAHASRASDHTERMVKFAIDIFGFLHNFNKDKGKRLI</sequence>
<dbReference type="GO" id="GO:0001653">
    <property type="term" value="F:peptide receptor activity"/>
    <property type="evidence" value="ECO:0007669"/>
    <property type="project" value="TreeGrafter"/>
</dbReference>
<dbReference type="CDD" id="cd07302">
    <property type="entry name" value="CHD"/>
    <property type="match status" value="1"/>
</dbReference>
<organism evidence="8 9">
    <name type="scientific">Naegleria fowleri</name>
    <name type="common">Brain eating amoeba</name>
    <dbReference type="NCBI Taxonomy" id="5763"/>
    <lineage>
        <taxon>Eukaryota</taxon>
        <taxon>Discoba</taxon>
        <taxon>Heterolobosea</taxon>
        <taxon>Tetramitia</taxon>
        <taxon>Eutetramitia</taxon>
        <taxon>Vahlkampfiidae</taxon>
        <taxon>Naegleria</taxon>
    </lineage>
</organism>
<feature type="domain" description="Guanylate cyclase" evidence="7">
    <location>
        <begin position="36"/>
        <end position="128"/>
    </location>
</feature>
<reference evidence="8 9" key="1">
    <citation type="journal article" date="2019" name="Sci. Rep.">
        <title>Nanopore sequencing improves the draft genome of the human pathogenic amoeba Naegleria fowleri.</title>
        <authorList>
            <person name="Liechti N."/>
            <person name="Schurch N."/>
            <person name="Bruggmann R."/>
            <person name="Wittwer M."/>
        </authorList>
    </citation>
    <scope>NUCLEOTIDE SEQUENCE [LARGE SCALE GENOMIC DNA]</scope>
    <source>
        <strain evidence="8 9">ATCC 30894</strain>
    </source>
</reference>
<evidence type="ECO:0000313" key="8">
    <source>
        <dbReference type="EMBL" id="KAF0978027.1"/>
    </source>
</evidence>
<keyword evidence="5" id="KW-0472">Membrane</keyword>
<dbReference type="OMA" id="MCQDVSV"/>
<name>A0A6A5BLX8_NAEFO</name>
<dbReference type="RefSeq" id="XP_044562740.1">
    <property type="nucleotide sequence ID" value="XM_044706166.1"/>
</dbReference>
<accession>A0A6A5BLX8</accession>
<evidence type="ECO:0000259" key="7">
    <source>
        <dbReference type="PROSITE" id="PS50125"/>
    </source>
</evidence>
<evidence type="ECO:0000256" key="1">
    <source>
        <dbReference type="ARBA" id="ARBA00004370"/>
    </source>
</evidence>
<dbReference type="GeneID" id="68110137"/>
<keyword evidence="3" id="KW-0547">Nucleotide-binding</keyword>
<dbReference type="GO" id="GO:0004383">
    <property type="term" value="F:guanylate cyclase activity"/>
    <property type="evidence" value="ECO:0007669"/>
    <property type="project" value="TreeGrafter"/>
</dbReference>
<evidence type="ECO:0000256" key="2">
    <source>
        <dbReference type="ARBA" id="ARBA00022692"/>
    </source>
</evidence>
<dbReference type="Pfam" id="PF00211">
    <property type="entry name" value="Guanylate_cyc"/>
    <property type="match status" value="1"/>
</dbReference>
<evidence type="ECO:0000313" key="9">
    <source>
        <dbReference type="Proteomes" id="UP000444721"/>
    </source>
</evidence>
<dbReference type="PROSITE" id="PS50125">
    <property type="entry name" value="GUANYLATE_CYCLASE_2"/>
    <property type="match status" value="1"/>
</dbReference>
<dbReference type="OrthoDB" id="1890790at2759"/>
<evidence type="ECO:0000256" key="3">
    <source>
        <dbReference type="ARBA" id="ARBA00022741"/>
    </source>
</evidence>
<dbReference type="InterPro" id="IPR050401">
    <property type="entry name" value="Cyclic_nucleotide_synthase"/>
</dbReference>
<proteinExistence type="predicted"/>
<gene>
    <name evidence="8" type="ORF">FDP41_002919</name>
</gene>
<evidence type="ECO:0000256" key="4">
    <source>
        <dbReference type="ARBA" id="ARBA00022989"/>
    </source>
</evidence>
<dbReference type="InterPro" id="IPR029787">
    <property type="entry name" value="Nucleotide_cyclase"/>
</dbReference>
<dbReference type="Gene3D" id="3.30.70.1230">
    <property type="entry name" value="Nucleotide cyclase"/>
    <property type="match status" value="1"/>
</dbReference>
<dbReference type="SMART" id="SM00044">
    <property type="entry name" value="CYCc"/>
    <property type="match status" value="1"/>
</dbReference>
<dbReference type="GO" id="GO:0000166">
    <property type="term" value="F:nucleotide binding"/>
    <property type="evidence" value="ECO:0007669"/>
    <property type="project" value="UniProtKB-KW"/>
</dbReference>
<keyword evidence="4" id="KW-1133">Transmembrane helix</keyword>
<dbReference type="GO" id="GO:0004016">
    <property type="term" value="F:adenylate cyclase activity"/>
    <property type="evidence" value="ECO:0007669"/>
    <property type="project" value="TreeGrafter"/>
</dbReference>
<dbReference type="InterPro" id="IPR001054">
    <property type="entry name" value="A/G_cyclase"/>
</dbReference>
<keyword evidence="2" id="KW-0812">Transmembrane</keyword>
<dbReference type="PANTHER" id="PTHR11920">
    <property type="entry name" value="GUANYLYL CYCLASE"/>
    <property type="match status" value="1"/>
</dbReference>
<keyword evidence="9" id="KW-1185">Reference proteome</keyword>
<comment type="caution">
    <text evidence="8">The sequence shown here is derived from an EMBL/GenBank/DDBJ whole genome shotgun (WGS) entry which is preliminary data.</text>
</comment>
<evidence type="ECO:0000256" key="5">
    <source>
        <dbReference type="ARBA" id="ARBA00023136"/>
    </source>
</evidence>
<dbReference type="GO" id="GO:0005886">
    <property type="term" value="C:plasma membrane"/>
    <property type="evidence" value="ECO:0007669"/>
    <property type="project" value="TreeGrafter"/>
</dbReference>
<protein>
    <recommendedName>
        <fullName evidence="7">Guanylate cyclase domain-containing protein</fullName>
    </recommendedName>
</protein>
<comment type="subcellular location">
    <subcellularLocation>
        <location evidence="1">Membrane</location>
    </subcellularLocation>
</comment>
<dbReference type="EMBL" id="VFQX01000031">
    <property type="protein sequence ID" value="KAF0978027.1"/>
    <property type="molecule type" value="Genomic_DNA"/>
</dbReference>
<dbReference type="Proteomes" id="UP000444721">
    <property type="component" value="Unassembled WGS sequence"/>
</dbReference>
<dbReference type="PANTHER" id="PTHR11920:SF335">
    <property type="entry name" value="GUANYLATE CYCLASE"/>
    <property type="match status" value="1"/>
</dbReference>
<dbReference type="AlphaFoldDB" id="A0A6A5BLX8"/>
<keyword evidence="6" id="KW-0456">Lyase</keyword>
<dbReference type="GO" id="GO:0007168">
    <property type="term" value="P:receptor guanylyl cyclase signaling pathway"/>
    <property type="evidence" value="ECO:0007669"/>
    <property type="project" value="TreeGrafter"/>
</dbReference>